<dbReference type="InterPro" id="IPR034093">
    <property type="entry name" value="KHK"/>
</dbReference>
<dbReference type="GO" id="GO:0004454">
    <property type="term" value="F:ketohexokinase activity"/>
    <property type="evidence" value="ECO:0007669"/>
    <property type="project" value="InterPro"/>
</dbReference>
<dbReference type="Gene3D" id="3.40.1190.20">
    <property type="match status" value="1"/>
</dbReference>
<dbReference type="CDD" id="cd01939">
    <property type="entry name" value="Ketohexokinase"/>
    <property type="match status" value="1"/>
</dbReference>
<evidence type="ECO:0000259" key="2">
    <source>
        <dbReference type="Pfam" id="PF00294"/>
    </source>
</evidence>
<dbReference type="InterPro" id="IPR011611">
    <property type="entry name" value="PfkB_dom"/>
</dbReference>
<keyword evidence="1" id="KW-0732">Signal</keyword>
<feature type="chain" id="PRO_5043853724" evidence="1">
    <location>
        <begin position="25"/>
        <end position="311"/>
    </location>
</feature>
<dbReference type="InterPro" id="IPR052562">
    <property type="entry name" value="Ketohexokinase-related"/>
</dbReference>
<organism evidence="3 4">
    <name type="scientific">Caerostris darwini</name>
    <dbReference type="NCBI Taxonomy" id="1538125"/>
    <lineage>
        <taxon>Eukaryota</taxon>
        <taxon>Metazoa</taxon>
        <taxon>Ecdysozoa</taxon>
        <taxon>Arthropoda</taxon>
        <taxon>Chelicerata</taxon>
        <taxon>Arachnida</taxon>
        <taxon>Araneae</taxon>
        <taxon>Araneomorphae</taxon>
        <taxon>Entelegynae</taxon>
        <taxon>Araneoidea</taxon>
        <taxon>Araneidae</taxon>
        <taxon>Caerostris</taxon>
    </lineage>
</organism>
<dbReference type="PANTHER" id="PTHR42774:SF3">
    <property type="entry name" value="KETOHEXOKINASE"/>
    <property type="match status" value="1"/>
</dbReference>
<dbReference type="Pfam" id="PF00294">
    <property type="entry name" value="PfkB"/>
    <property type="match status" value="1"/>
</dbReference>
<gene>
    <name evidence="3" type="primary">KHK</name>
    <name evidence="3" type="ORF">CDAR_201261</name>
</gene>
<dbReference type="InterPro" id="IPR029056">
    <property type="entry name" value="Ribokinase-like"/>
</dbReference>
<evidence type="ECO:0000256" key="1">
    <source>
        <dbReference type="SAM" id="SignalP"/>
    </source>
</evidence>
<feature type="domain" description="Carbohydrate kinase PfkB" evidence="2">
    <location>
        <begin position="6"/>
        <end position="296"/>
    </location>
</feature>
<dbReference type="PANTHER" id="PTHR42774">
    <property type="entry name" value="PHOSPHOTRANSFERASE SYSTEM TRANSPORT PROTEIN"/>
    <property type="match status" value="1"/>
</dbReference>
<comment type="caution">
    <text evidence="3">The sequence shown here is derived from an EMBL/GenBank/DDBJ whole genome shotgun (WGS) entry which is preliminary data.</text>
</comment>
<evidence type="ECO:0000313" key="4">
    <source>
        <dbReference type="Proteomes" id="UP001054837"/>
    </source>
</evidence>
<dbReference type="GO" id="GO:0006000">
    <property type="term" value="P:fructose metabolic process"/>
    <property type="evidence" value="ECO:0007669"/>
    <property type="project" value="InterPro"/>
</dbReference>
<dbReference type="EMBL" id="BPLQ01002330">
    <property type="protein sequence ID" value="GIX91515.1"/>
    <property type="molecule type" value="Genomic_DNA"/>
</dbReference>
<keyword evidence="4" id="KW-1185">Reference proteome</keyword>
<reference evidence="3 4" key="1">
    <citation type="submission" date="2021-06" db="EMBL/GenBank/DDBJ databases">
        <title>Caerostris darwini draft genome.</title>
        <authorList>
            <person name="Kono N."/>
            <person name="Arakawa K."/>
        </authorList>
    </citation>
    <scope>NUCLEOTIDE SEQUENCE [LARGE SCALE GENOMIC DNA]</scope>
</reference>
<evidence type="ECO:0000313" key="3">
    <source>
        <dbReference type="EMBL" id="GIX91515.1"/>
    </source>
</evidence>
<dbReference type="Proteomes" id="UP001054837">
    <property type="component" value="Unassembled WGS sequence"/>
</dbReference>
<accession>A0AAV4P4L2</accession>
<dbReference type="SUPFAM" id="SSF53613">
    <property type="entry name" value="Ribokinase-like"/>
    <property type="match status" value="1"/>
</dbReference>
<dbReference type="AlphaFoldDB" id="A0AAV4P4L2"/>
<sequence>MNKKEHKVLCVGLCCLDIVMYCKSYPEEDSDQRCLDHKWQRGGNASNNVTIFAEFGFPCEILGTMSYDIGGQFMKKDFEEHGISTKNCHFFEDYESPTSTIWINTQNGSRTIVHSNKNMPEVSFEDFTMLDVNNYTWIHFECRPYYEDMKKMIQYIRLLNDFGDNHPIKISVEVEKPRLELMEILSLGDVVFISKDFASACGYSDMVSAVNGLCNKLRDEAVLICAWGEKGACAKTKEGPVIKSEAFPPEKMVNTLGAGDAFVAATIIVLSRSENVSKAIEFGCKVAGAKCGMSSTKGLAELVFDIHISQS</sequence>
<name>A0AAV4P4L2_9ARAC</name>
<protein>
    <submittedName>
        <fullName evidence="3">Ketohexokinase</fullName>
    </submittedName>
</protein>
<feature type="signal peptide" evidence="1">
    <location>
        <begin position="1"/>
        <end position="24"/>
    </location>
</feature>
<proteinExistence type="predicted"/>